<evidence type="ECO:0000313" key="1">
    <source>
        <dbReference type="EMBL" id="GBP76155.1"/>
    </source>
</evidence>
<dbReference type="AlphaFoldDB" id="A0A4C1YP75"/>
<evidence type="ECO:0000313" key="2">
    <source>
        <dbReference type="Proteomes" id="UP000299102"/>
    </source>
</evidence>
<gene>
    <name evidence="1" type="ORF">EVAR_56027_1</name>
</gene>
<protein>
    <submittedName>
        <fullName evidence="1">Uncharacterized protein</fullName>
    </submittedName>
</protein>
<comment type="caution">
    <text evidence="1">The sequence shown here is derived from an EMBL/GenBank/DDBJ whole genome shotgun (WGS) entry which is preliminary data.</text>
</comment>
<proteinExistence type="predicted"/>
<dbReference type="Proteomes" id="UP000299102">
    <property type="component" value="Unassembled WGS sequence"/>
</dbReference>
<sequence length="111" mass="12448">MPATKTPRAVPIKENDWIAFDGRGGARPAATPTSPLFNVVFALATPTREVRYAFVGLLRPRTACRAYGSRGIPLTFDYAIEDGIAFNFRRAYCNEVLLFLYEFYDDCSSQI</sequence>
<name>A0A4C1YP75_EUMVA</name>
<organism evidence="1 2">
    <name type="scientific">Eumeta variegata</name>
    <name type="common">Bagworm moth</name>
    <name type="synonym">Eumeta japonica</name>
    <dbReference type="NCBI Taxonomy" id="151549"/>
    <lineage>
        <taxon>Eukaryota</taxon>
        <taxon>Metazoa</taxon>
        <taxon>Ecdysozoa</taxon>
        <taxon>Arthropoda</taxon>
        <taxon>Hexapoda</taxon>
        <taxon>Insecta</taxon>
        <taxon>Pterygota</taxon>
        <taxon>Neoptera</taxon>
        <taxon>Endopterygota</taxon>
        <taxon>Lepidoptera</taxon>
        <taxon>Glossata</taxon>
        <taxon>Ditrysia</taxon>
        <taxon>Tineoidea</taxon>
        <taxon>Psychidae</taxon>
        <taxon>Oiketicinae</taxon>
        <taxon>Eumeta</taxon>
    </lineage>
</organism>
<keyword evidence="2" id="KW-1185">Reference proteome</keyword>
<reference evidence="1 2" key="1">
    <citation type="journal article" date="2019" name="Commun. Biol.">
        <title>The bagworm genome reveals a unique fibroin gene that provides high tensile strength.</title>
        <authorList>
            <person name="Kono N."/>
            <person name="Nakamura H."/>
            <person name="Ohtoshi R."/>
            <person name="Tomita M."/>
            <person name="Numata K."/>
            <person name="Arakawa K."/>
        </authorList>
    </citation>
    <scope>NUCLEOTIDE SEQUENCE [LARGE SCALE GENOMIC DNA]</scope>
</reference>
<dbReference type="EMBL" id="BGZK01001278">
    <property type="protein sequence ID" value="GBP76155.1"/>
    <property type="molecule type" value="Genomic_DNA"/>
</dbReference>
<accession>A0A4C1YP75</accession>